<dbReference type="Gene3D" id="3.40.50.450">
    <property type="match status" value="1"/>
</dbReference>
<sequence>MKVFFGCTAAQIQDYKDYYLGIRDCLISEGHILTRDWLPHAWERYQKQGELRNFEPRQMFRAVKQALIDAEAVIIEDTVSNFSTGYEITFALQQNKPVLVLWLEEKYHPFERTFLHGVEADNLEIAVYNADTYASIIRRFLNKYENASERHRFNLVLGEVERKYIDWAHYTKGLSRTHLIRTALRNLIDSDEEYSQYLDNPSKIRPDAS</sequence>
<proteinExistence type="predicted"/>
<dbReference type="Proteomes" id="UP000070457">
    <property type="component" value="Unassembled WGS sequence"/>
</dbReference>
<reference evidence="1 2" key="1">
    <citation type="submission" date="2015-02" db="EMBL/GenBank/DDBJ databases">
        <title>Improved understanding of the partial-nitritation anammox process through 23 genomes representing the majority of the microbial community.</title>
        <authorList>
            <person name="Speth D.R."/>
            <person name="In T Zandt M."/>
            <person name="Guerrero Cruz S."/>
            <person name="Jetten M.S."/>
            <person name="Dutilh B.E."/>
        </authorList>
    </citation>
    <scope>NUCLEOTIDE SEQUENCE [LARGE SCALE GENOMIC DNA]</scope>
    <source>
        <strain evidence="1">OLB20</strain>
    </source>
</reference>
<evidence type="ECO:0000313" key="2">
    <source>
        <dbReference type="Proteomes" id="UP000070457"/>
    </source>
</evidence>
<evidence type="ECO:0000313" key="1">
    <source>
        <dbReference type="EMBL" id="KXK26002.1"/>
    </source>
</evidence>
<comment type="caution">
    <text evidence="1">The sequence shown here is derived from an EMBL/GenBank/DDBJ whole genome shotgun (WGS) entry which is preliminary data.</text>
</comment>
<gene>
    <name evidence="1" type="ORF">TR69_WS6001001294</name>
</gene>
<organism evidence="1 2">
    <name type="scientific">candidate division WS6 bacterium OLB20</name>
    <dbReference type="NCBI Taxonomy" id="1617426"/>
    <lineage>
        <taxon>Bacteria</taxon>
        <taxon>Candidatus Dojkabacteria</taxon>
    </lineage>
</organism>
<dbReference type="AlphaFoldDB" id="A0A136LWI1"/>
<name>A0A136LWI1_9BACT</name>
<dbReference type="STRING" id="1617426.TR69_WS6001001294"/>
<dbReference type="EMBL" id="JYNZ01000005">
    <property type="protein sequence ID" value="KXK26002.1"/>
    <property type="molecule type" value="Genomic_DNA"/>
</dbReference>
<evidence type="ECO:0008006" key="3">
    <source>
        <dbReference type="Google" id="ProtNLM"/>
    </source>
</evidence>
<protein>
    <recommendedName>
        <fullName evidence="3">Nucleoside 2-deoxyribosyltransferase</fullName>
    </recommendedName>
</protein>
<accession>A0A136LWI1</accession>